<evidence type="ECO:0000256" key="16">
    <source>
        <dbReference type="SAM" id="SignalP"/>
    </source>
</evidence>
<evidence type="ECO:0000256" key="9">
    <source>
        <dbReference type="ARBA" id="ARBA00022848"/>
    </source>
</evidence>
<dbReference type="CTD" id="8231511"/>
<dbReference type="OMA" id="MRFRCVA"/>
<keyword evidence="13" id="KW-0472">Membrane</keyword>
<dbReference type="Pfam" id="PF00067">
    <property type="entry name" value="p450"/>
    <property type="match status" value="1"/>
</dbReference>
<evidence type="ECO:0000313" key="18">
    <source>
        <dbReference type="EnsemblMetazoa" id="PHUM084900-PA"/>
    </source>
</evidence>
<keyword evidence="6 14" id="KW-0349">Heme</keyword>
<evidence type="ECO:0000256" key="6">
    <source>
        <dbReference type="ARBA" id="ARBA00022617"/>
    </source>
</evidence>
<dbReference type="GO" id="GO:0005789">
    <property type="term" value="C:endoplasmic reticulum membrane"/>
    <property type="evidence" value="ECO:0007669"/>
    <property type="project" value="UniProtKB-SubCell"/>
</dbReference>
<dbReference type="KEGG" id="phu:Phum_PHUM084900"/>
<evidence type="ECO:0000256" key="13">
    <source>
        <dbReference type="ARBA" id="ARBA00023136"/>
    </source>
</evidence>
<keyword evidence="19" id="KW-1185">Reference proteome</keyword>
<dbReference type="GO" id="GO:0005506">
    <property type="term" value="F:iron ion binding"/>
    <property type="evidence" value="ECO:0007669"/>
    <property type="project" value="InterPro"/>
</dbReference>
<dbReference type="EMBL" id="AAZO01001012">
    <property type="status" value="NOT_ANNOTATED_CDS"/>
    <property type="molecule type" value="Genomic_DNA"/>
</dbReference>
<keyword evidence="7 14" id="KW-0479">Metal-binding</keyword>
<name>E0VCA5_PEDHC</name>
<dbReference type="GO" id="GO:0020037">
    <property type="term" value="F:heme binding"/>
    <property type="evidence" value="ECO:0007669"/>
    <property type="project" value="InterPro"/>
</dbReference>
<dbReference type="EMBL" id="DS235051">
    <property type="protein sequence ID" value="EEB11027.1"/>
    <property type="molecule type" value="Genomic_DNA"/>
</dbReference>
<reference evidence="17" key="2">
    <citation type="submission" date="2007-04" db="EMBL/GenBank/DDBJ databases">
        <title>The genome of the human body louse.</title>
        <authorList>
            <consortium name="The Human Body Louse Genome Consortium"/>
            <person name="Kirkness E."/>
            <person name="Walenz B."/>
            <person name="Hass B."/>
            <person name="Bruggner R."/>
            <person name="Strausberg R."/>
        </authorList>
    </citation>
    <scope>NUCLEOTIDE SEQUENCE</scope>
    <source>
        <strain evidence="17">USDA</strain>
    </source>
</reference>
<evidence type="ECO:0000256" key="15">
    <source>
        <dbReference type="RuleBase" id="RU000461"/>
    </source>
</evidence>
<dbReference type="eggNOG" id="KOG0156">
    <property type="taxonomic scope" value="Eukaryota"/>
</dbReference>
<evidence type="ECO:0000256" key="10">
    <source>
        <dbReference type="ARBA" id="ARBA00023002"/>
    </source>
</evidence>
<evidence type="ECO:0000256" key="3">
    <source>
        <dbReference type="ARBA" id="ARBA00004174"/>
    </source>
</evidence>
<proteinExistence type="inferred from homology"/>
<evidence type="ECO:0000256" key="14">
    <source>
        <dbReference type="PIRSR" id="PIRSR602401-1"/>
    </source>
</evidence>
<sequence length="476" mass="54952">MILILVFLITLLFFHWLTMKPRNYPPGPPCLPILGSIPFMKTNNFHLYLQEIKKKYGPVIGFKVGMINLIGVVGTKEVNEIFTRPEFQGRPQIAYFDPGIMFSEGQFWLSQRRFTVRHLRDFGFGKKSIENVILNEFDDFIHYVIKDKQIFQVSGIFNTSVVNILWAMIGGNRFSYADKDCRKLLETVTNLFRSGDVTGGLSNTFPILRKLFPFFFKREISNRQTIDNFLKNAIKDHKKMITDEPQDFIDAYLKELEKKDPSLDPSFNENTLVRVCNDIFTAGADTIGSSIGFCLLYTVLYPKWQDVIYEEIKQFRENETGSLLDNRKSFPKLEAFLTEVSRCNTIASIAVPHKSLKDTTLNGYFIPRNTTILVSIWAVLQDKSIWNDPEKFSPERFLDDEGNYKKTDGWMPVFGFGQRSCPGEIQAKNIIFLFFVSLIEKFKFSIPEGHPRPKTLCLGGFTNAPQPFEVKIEPRY</sequence>
<dbReference type="VEuPathDB" id="VectorBase:PHUM084900"/>
<keyword evidence="9" id="KW-0492">Microsome</keyword>
<keyword evidence="12 15" id="KW-0503">Monooxygenase</keyword>
<comment type="similarity">
    <text evidence="5 15">Belongs to the cytochrome P450 family.</text>
</comment>
<organism>
    <name type="scientific">Pediculus humanus subsp. corporis</name>
    <name type="common">Body louse</name>
    <dbReference type="NCBI Taxonomy" id="121224"/>
    <lineage>
        <taxon>Eukaryota</taxon>
        <taxon>Metazoa</taxon>
        <taxon>Ecdysozoa</taxon>
        <taxon>Arthropoda</taxon>
        <taxon>Hexapoda</taxon>
        <taxon>Insecta</taxon>
        <taxon>Pterygota</taxon>
        <taxon>Neoptera</taxon>
        <taxon>Paraneoptera</taxon>
        <taxon>Psocodea</taxon>
        <taxon>Troctomorpha</taxon>
        <taxon>Phthiraptera</taxon>
        <taxon>Anoplura</taxon>
        <taxon>Pediculidae</taxon>
        <taxon>Pediculus</taxon>
    </lineage>
</organism>
<evidence type="ECO:0000256" key="7">
    <source>
        <dbReference type="ARBA" id="ARBA00022723"/>
    </source>
</evidence>
<dbReference type="DrugCentral" id="E0VCA5"/>
<dbReference type="OrthoDB" id="3934656at2759"/>
<comment type="cofactor">
    <cofactor evidence="1 14">
        <name>heme</name>
        <dbReference type="ChEBI" id="CHEBI:30413"/>
    </cofactor>
</comment>
<reference evidence="17" key="1">
    <citation type="submission" date="2007-04" db="EMBL/GenBank/DDBJ databases">
        <title>Annotation of Pediculus humanus corporis strain USDA.</title>
        <authorList>
            <person name="Kirkness E."/>
            <person name="Hannick L."/>
            <person name="Hass B."/>
            <person name="Bruggner R."/>
            <person name="Lawson D."/>
            <person name="Bidwell S."/>
            <person name="Joardar V."/>
            <person name="Caler E."/>
            <person name="Walenz B."/>
            <person name="Inman J."/>
            <person name="Schobel S."/>
            <person name="Galinsky K."/>
            <person name="Amedeo P."/>
            <person name="Strausberg R."/>
        </authorList>
    </citation>
    <scope>NUCLEOTIDE SEQUENCE</scope>
    <source>
        <strain evidence="17">USDA</strain>
    </source>
</reference>
<dbReference type="EC" id="1.14.14.1" evidence="17"/>
<dbReference type="Proteomes" id="UP000009046">
    <property type="component" value="Unassembled WGS sequence"/>
</dbReference>
<dbReference type="HOGENOM" id="CLU_001570_22_0_1"/>
<dbReference type="InterPro" id="IPR017972">
    <property type="entry name" value="Cyt_P450_CS"/>
</dbReference>
<dbReference type="EnsemblMetazoa" id="PHUM084900-RA">
    <property type="protein sequence ID" value="PHUM084900-PA"/>
    <property type="gene ID" value="PHUM084900"/>
</dbReference>
<dbReference type="InterPro" id="IPR001128">
    <property type="entry name" value="Cyt_P450"/>
</dbReference>
<dbReference type="STRING" id="121224.E0VCA5"/>
<protein>
    <submittedName>
        <fullName evidence="17 18">Cytochrome P450, putative</fullName>
        <ecNumber evidence="17">1.14.14.1</ecNumber>
    </submittedName>
</protein>
<evidence type="ECO:0000256" key="11">
    <source>
        <dbReference type="ARBA" id="ARBA00023004"/>
    </source>
</evidence>
<dbReference type="PROSITE" id="PS00086">
    <property type="entry name" value="CYTOCHROME_P450"/>
    <property type="match status" value="1"/>
</dbReference>
<evidence type="ECO:0000256" key="4">
    <source>
        <dbReference type="ARBA" id="ARBA00004406"/>
    </source>
</evidence>
<keyword evidence="8" id="KW-0256">Endoplasmic reticulum</keyword>
<evidence type="ECO:0000256" key="8">
    <source>
        <dbReference type="ARBA" id="ARBA00022824"/>
    </source>
</evidence>
<dbReference type="AlphaFoldDB" id="E0VCA5"/>
<evidence type="ECO:0000256" key="2">
    <source>
        <dbReference type="ARBA" id="ARBA00003690"/>
    </source>
</evidence>
<dbReference type="PANTHER" id="PTHR24300:SF376">
    <property type="entry name" value="CYTOCHROME P450 15A1"/>
    <property type="match status" value="1"/>
</dbReference>
<dbReference type="GO" id="GO:0006805">
    <property type="term" value="P:xenobiotic metabolic process"/>
    <property type="evidence" value="ECO:0007669"/>
    <property type="project" value="TreeGrafter"/>
</dbReference>
<feature type="chain" id="PRO_5011412346" evidence="16">
    <location>
        <begin position="20"/>
        <end position="476"/>
    </location>
</feature>
<reference evidence="18" key="3">
    <citation type="submission" date="2020-05" db="UniProtKB">
        <authorList>
            <consortium name="EnsemblMetazoa"/>
        </authorList>
    </citation>
    <scope>IDENTIFICATION</scope>
    <source>
        <strain evidence="18">USDA</strain>
    </source>
</reference>
<gene>
    <name evidence="18" type="primary">8231511</name>
    <name evidence="17" type="ORF">Phum_PHUM084900</name>
</gene>
<feature type="signal peptide" evidence="16">
    <location>
        <begin position="1"/>
        <end position="19"/>
    </location>
</feature>
<keyword evidence="11 14" id="KW-0408">Iron</keyword>
<dbReference type="GO" id="GO:0016712">
    <property type="term" value="F:oxidoreductase activity, acting on paired donors, with incorporation or reduction of molecular oxygen, reduced flavin or flavoprotein as one donor, and incorporation of one atom of oxygen"/>
    <property type="evidence" value="ECO:0007669"/>
    <property type="project" value="UniProtKB-EC"/>
</dbReference>
<evidence type="ECO:0000256" key="1">
    <source>
        <dbReference type="ARBA" id="ARBA00001971"/>
    </source>
</evidence>
<dbReference type="InterPro" id="IPR036396">
    <property type="entry name" value="Cyt_P450_sf"/>
</dbReference>
<dbReference type="Gene3D" id="1.10.630.10">
    <property type="entry name" value="Cytochrome P450"/>
    <property type="match status" value="1"/>
</dbReference>
<dbReference type="PANTHER" id="PTHR24300">
    <property type="entry name" value="CYTOCHROME P450 508A4-RELATED"/>
    <property type="match status" value="1"/>
</dbReference>
<dbReference type="PRINTS" id="PR00463">
    <property type="entry name" value="EP450I"/>
</dbReference>
<keyword evidence="10 15" id="KW-0560">Oxidoreductase</keyword>
<dbReference type="SUPFAM" id="SSF48264">
    <property type="entry name" value="Cytochrome P450"/>
    <property type="match status" value="1"/>
</dbReference>
<dbReference type="RefSeq" id="XP_002423765.1">
    <property type="nucleotide sequence ID" value="XM_002423720.1"/>
</dbReference>
<evidence type="ECO:0000256" key="5">
    <source>
        <dbReference type="ARBA" id="ARBA00010617"/>
    </source>
</evidence>
<dbReference type="ChEMBL" id="CHEMBL2364702"/>
<comment type="subcellular location">
    <subcellularLocation>
        <location evidence="4">Endoplasmic reticulum membrane</location>
        <topology evidence="4">Peripheral membrane protein</topology>
    </subcellularLocation>
    <subcellularLocation>
        <location evidence="3">Microsome membrane</location>
        <topology evidence="3">Peripheral membrane protein</topology>
    </subcellularLocation>
</comment>
<feature type="binding site" description="axial binding residue" evidence="14">
    <location>
        <position position="421"/>
    </location>
    <ligand>
        <name>heme</name>
        <dbReference type="ChEBI" id="CHEBI:30413"/>
    </ligand>
    <ligandPart>
        <name>Fe</name>
        <dbReference type="ChEBI" id="CHEBI:18248"/>
    </ligandPart>
</feature>
<dbReference type="InterPro" id="IPR050182">
    <property type="entry name" value="Cytochrome_P450_fam2"/>
</dbReference>
<evidence type="ECO:0000313" key="17">
    <source>
        <dbReference type="EMBL" id="EEB11027.1"/>
    </source>
</evidence>
<dbReference type="GeneID" id="8231511"/>
<dbReference type="InParanoid" id="E0VCA5"/>
<dbReference type="CDD" id="cd20651">
    <property type="entry name" value="CYP15A1-like"/>
    <property type="match status" value="1"/>
</dbReference>
<keyword evidence="16" id="KW-0732">Signal</keyword>
<comment type="function">
    <text evidence="2">May be involved in the metabolism of insect hormones and in the breakdown of synthetic insecticides.</text>
</comment>
<evidence type="ECO:0000313" key="19">
    <source>
        <dbReference type="Proteomes" id="UP000009046"/>
    </source>
</evidence>
<dbReference type="GO" id="GO:0006082">
    <property type="term" value="P:organic acid metabolic process"/>
    <property type="evidence" value="ECO:0007669"/>
    <property type="project" value="TreeGrafter"/>
</dbReference>
<dbReference type="FunFam" id="1.10.630.10:FF:000238">
    <property type="entry name" value="Cytochrome P450 2A6"/>
    <property type="match status" value="1"/>
</dbReference>
<dbReference type="GO" id="GO:0008395">
    <property type="term" value="F:steroid hydroxylase activity"/>
    <property type="evidence" value="ECO:0007669"/>
    <property type="project" value="TreeGrafter"/>
</dbReference>
<evidence type="ECO:0000256" key="12">
    <source>
        <dbReference type="ARBA" id="ARBA00023033"/>
    </source>
</evidence>
<dbReference type="InterPro" id="IPR002401">
    <property type="entry name" value="Cyt_P450_E_grp-I"/>
</dbReference>
<accession>E0VCA5</accession>